<dbReference type="EMBL" id="VNIQ01000007">
    <property type="protein sequence ID" value="TYQ01958.1"/>
    <property type="molecule type" value="Genomic_DNA"/>
</dbReference>
<accession>A0A652YKN8</accession>
<dbReference type="GO" id="GO:0003824">
    <property type="term" value="F:catalytic activity"/>
    <property type="evidence" value="ECO:0007669"/>
    <property type="project" value="UniProtKB-ARBA"/>
</dbReference>
<dbReference type="AlphaFoldDB" id="A0A652YKN8"/>
<evidence type="ECO:0000256" key="1">
    <source>
        <dbReference type="ARBA" id="ARBA00005254"/>
    </source>
</evidence>
<dbReference type="Pfam" id="PF00378">
    <property type="entry name" value="ECH_1"/>
    <property type="match status" value="1"/>
</dbReference>
<protein>
    <submittedName>
        <fullName evidence="2">Enoyl-CoA hydratase</fullName>
    </submittedName>
</protein>
<dbReference type="Gene3D" id="1.10.12.10">
    <property type="entry name" value="Lyase 2-enoyl-coa Hydratase, Chain A, domain 2"/>
    <property type="match status" value="1"/>
</dbReference>
<dbReference type="InterPro" id="IPR029045">
    <property type="entry name" value="ClpP/crotonase-like_dom_sf"/>
</dbReference>
<comment type="caution">
    <text evidence="2">The sequence shown here is derived from an EMBL/GenBank/DDBJ whole genome shotgun (WGS) entry which is preliminary data.</text>
</comment>
<dbReference type="PANTHER" id="PTHR43802:SF1">
    <property type="entry name" value="IP11341P-RELATED"/>
    <property type="match status" value="1"/>
</dbReference>
<dbReference type="SUPFAM" id="SSF52096">
    <property type="entry name" value="ClpP/crotonase"/>
    <property type="match status" value="1"/>
</dbReference>
<reference evidence="2" key="1">
    <citation type="submission" date="2019-07" db="EMBL/GenBank/DDBJ databases">
        <title>Genomic Encyclopedia of Type Strains, Phase IV (KMG-IV): sequencing the most valuable type-strain genomes for metagenomic binning, comparative biology and taxonomic classification.</title>
        <authorList>
            <person name="Goeker M."/>
        </authorList>
    </citation>
    <scope>NUCLEOTIDE SEQUENCE</scope>
    <source>
        <strain evidence="2">DSM 44596</strain>
    </source>
</reference>
<dbReference type="InterPro" id="IPR014748">
    <property type="entry name" value="Enoyl-CoA_hydra_C"/>
</dbReference>
<evidence type="ECO:0000313" key="2">
    <source>
        <dbReference type="EMBL" id="TYQ01958.1"/>
    </source>
</evidence>
<organism evidence="2">
    <name type="scientific">Nocardia globerula</name>
    <dbReference type="NCBI Taxonomy" id="1818"/>
    <lineage>
        <taxon>Bacteria</taxon>
        <taxon>Bacillati</taxon>
        <taxon>Actinomycetota</taxon>
        <taxon>Actinomycetes</taxon>
        <taxon>Mycobacteriales</taxon>
        <taxon>Nocardiaceae</taxon>
        <taxon>Nocardia</taxon>
    </lineage>
</organism>
<name>A0A652YKN8_NOCGL</name>
<gene>
    <name evidence="2" type="ORF">FNL38_107381</name>
</gene>
<dbReference type="InterPro" id="IPR001753">
    <property type="entry name" value="Enoyl-CoA_hydra/iso"/>
</dbReference>
<dbReference type="PANTHER" id="PTHR43802">
    <property type="entry name" value="ENOYL-COA HYDRATASE"/>
    <property type="match status" value="1"/>
</dbReference>
<sequence>MTSGVLVEVDGGVAVVTLDRPERRNAFTGAMGRALGEAYRNLDADDDVRAIVLTGAPPAFCAGADLEGGADTFDAPVGDGFSASPINPPAFDLRKPVIAAVNGHAIGIGLTIAMQTDIRIFATDAKYAIPQVRRGVLPDAMSHWTVPHIAGMAVAADILLTGRTFDGAEAVRLGLASRCLPADDVLPAALGIARDIAVNVAPMSVALSKRLLWQSARHGYGPERVADLETELHLRVMGEPDSSEGVRAYLERRDPHWVSRLSSDWQEIAPQ</sequence>
<dbReference type="Gene3D" id="3.90.226.10">
    <property type="entry name" value="2-enoyl-CoA Hydratase, Chain A, domain 1"/>
    <property type="match status" value="1"/>
</dbReference>
<dbReference type="CDD" id="cd06558">
    <property type="entry name" value="crotonase-like"/>
    <property type="match status" value="1"/>
</dbReference>
<comment type="similarity">
    <text evidence="1">Belongs to the enoyl-CoA hydratase/isomerase family.</text>
</comment>
<proteinExistence type="inferred from homology"/>